<organism evidence="1 2">
    <name type="scientific">Vigna unguiculata</name>
    <name type="common">Cowpea</name>
    <dbReference type="NCBI Taxonomy" id="3917"/>
    <lineage>
        <taxon>Eukaryota</taxon>
        <taxon>Viridiplantae</taxon>
        <taxon>Streptophyta</taxon>
        <taxon>Embryophyta</taxon>
        <taxon>Tracheophyta</taxon>
        <taxon>Spermatophyta</taxon>
        <taxon>Magnoliopsida</taxon>
        <taxon>eudicotyledons</taxon>
        <taxon>Gunneridae</taxon>
        <taxon>Pentapetalae</taxon>
        <taxon>rosids</taxon>
        <taxon>fabids</taxon>
        <taxon>Fabales</taxon>
        <taxon>Fabaceae</taxon>
        <taxon>Papilionoideae</taxon>
        <taxon>50 kb inversion clade</taxon>
        <taxon>NPAAA clade</taxon>
        <taxon>indigoferoid/millettioid clade</taxon>
        <taxon>Phaseoleae</taxon>
        <taxon>Vigna</taxon>
    </lineage>
</organism>
<gene>
    <name evidence="1" type="ORF">DEO72_LG3g312</name>
</gene>
<evidence type="ECO:0000313" key="2">
    <source>
        <dbReference type="Proteomes" id="UP000501690"/>
    </source>
</evidence>
<sequence length="72" mass="8260">MLSFKILKDFDQEDAFDIWYEHSPRNANTVFSPRITKDRLSSVAIEPVLESSVSTVEEREARGLVRFGGKWG</sequence>
<protein>
    <submittedName>
        <fullName evidence="1">Uncharacterized protein</fullName>
    </submittedName>
</protein>
<proteinExistence type="predicted"/>
<keyword evidence="2" id="KW-1185">Reference proteome</keyword>
<accession>A0A4D6LB40</accession>
<dbReference type="EMBL" id="CP039347">
    <property type="protein sequence ID" value="QCD85791.1"/>
    <property type="molecule type" value="Genomic_DNA"/>
</dbReference>
<evidence type="ECO:0000313" key="1">
    <source>
        <dbReference type="EMBL" id="QCD85791.1"/>
    </source>
</evidence>
<dbReference type="AlphaFoldDB" id="A0A4D6LB40"/>
<name>A0A4D6LB40_VIGUN</name>
<dbReference type="Proteomes" id="UP000501690">
    <property type="component" value="Linkage Group LG3"/>
</dbReference>
<reference evidence="1 2" key="1">
    <citation type="submission" date="2019-04" db="EMBL/GenBank/DDBJ databases">
        <title>An improved genome assembly and genetic linkage map for asparagus bean, Vigna unguiculata ssp. sesquipedialis.</title>
        <authorList>
            <person name="Xia Q."/>
            <person name="Zhang R."/>
            <person name="Dong Y."/>
        </authorList>
    </citation>
    <scope>NUCLEOTIDE SEQUENCE [LARGE SCALE GENOMIC DNA]</scope>
    <source>
        <tissue evidence="1">Leaf</tissue>
    </source>
</reference>